<sequence length="163" mass="18286">MSWRHMTPSDLHSVLRISQQVHPSLPESEAVFAERLDLFPEGCLVLVQDDEVCGYAISHPIRHRQPPALDSLLGDIAPDADQYYIHDVAVLPSFRGRALARGCVEKLIAVAKGYGYPESCLVSVYGTKSFWARFGFVAGEKDEGMREKLRDYGDDATFMLRKN</sequence>
<organism evidence="2 3">
    <name type="scientific">Coniochaeta hoffmannii</name>
    <dbReference type="NCBI Taxonomy" id="91930"/>
    <lineage>
        <taxon>Eukaryota</taxon>
        <taxon>Fungi</taxon>
        <taxon>Dikarya</taxon>
        <taxon>Ascomycota</taxon>
        <taxon>Pezizomycotina</taxon>
        <taxon>Sordariomycetes</taxon>
        <taxon>Sordariomycetidae</taxon>
        <taxon>Coniochaetales</taxon>
        <taxon>Coniochaetaceae</taxon>
        <taxon>Coniochaeta</taxon>
    </lineage>
</organism>
<evidence type="ECO:0000313" key="2">
    <source>
        <dbReference type="EMBL" id="KAJ9161779.1"/>
    </source>
</evidence>
<gene>
    <name evidence="2" type="ORF">NKR19_g1964</name>
</gene>
<proteinExistence type="predicted"/>
<protein>
    <submittedName>
        <fullName evidence="2">Acyl-CoA N-acyltransferase</fullName>
    </submittedName>
</protein>
<dbReference type="AlphaFoldDB" id="A0AA38W0C6"/>
<dbReference type="PROSITE" id="PS51186">
    <property type="entry name" value="GNAT"/>
    <property type="match status" value="1"/>
</dbReference>
<dbReference type="InterPro" id="IPR016181">
    <property type="entry name" value="Acyl_CoA_acyltransferase"/>
</dbReference>
<dbReference type="Gene3D" id="3.40.630.30">
    <property type="match status" value="1"/>
</dbReference>
<dbReference type="CDD" id="cd04301">
    <property type="entry name" value="NAT_SF"/>
    <property type="match status" value="1"/>
</dbReference>
<accession>A0AA38W0C6</accession>
<reference evidence="2" key="1">
    <citation type="submission" date="2022-07" db="EMBL/GenBank/DDBJ databases">
        <title>Fungi with potential for degradation of polypropylene.</title>
        <authorList>
            <person name="Gostincar C."/>
        </authorList>
    </citation>
    <scope>NUCLEOTIDE SEQUENCE</scope>
    <source>
        <strain evidence="2">EXF-13287</strain>
    </source>
</reference>
<dbReference type="InterPro" id="IPR000182">
    <property type="entry name" value="GNAT_dom"/>
</dbReference>
<dbReference type="Pfam" id="PF00583">
    <property type="entry name" value="Acetyltransf_1"/>
    <property type="match status" value="1"/>
</dbReference>
<evidence type="ECO:0000313" key="3">
    <source>
        <dbReference type="Proteomes" id="UP001174691"/>
    </source>
</evidence>
<dbReference type="SUPFAM" id="SSF55729">
    <property type="entry name" value="Acyl-CoA N-acyltransferases (Nat)"/>
    <property type="match status" value="1"/>
</dbReference>
<evidence type="ECO:0000259" key="1">
    <source>
        <dbReference type="PROSITE" id="PS51186"/>
    </source>
</evidence>
<comment type="caution">
    <text evidence="2">The sequence shown here is derived from an EMBL/GenBank/DDBJ whole genome shotgun (WGS) entry which is preliminary data.</text>
</comment>
<dbReference type="Proteomes" id="UP001174691">
    <property type="component" value="Unassembled WGS sequence"/>
</dbReference>
<feature type="domain" description="N-acetyltransferase" evidence="1">
    <location>
        <begin position="1"/>
        <end position="163"/>
    </location>
</feature>
<dbReference type="EMBL" id="JANBVN010000019">
    <property type="protein sequence ID" value="KAJ9161779.1"/>
    <property type="molecule type" value="Genomic_DNA"/>
</dbReference>
<dbReference type="GO" id="GO:0016747">
    <property type="term" value="F:acyltransferase activity, transferring groups other than amino-acyl groups"/>
    <property type="evidence" value="ECO:0007669"/>
    <property type="project" value="InterPro"/>
</dbReference>
<name>A0AA38W0C6_9PEZI</name>
<keyword evidence="3" id="KW-1185">Reference proteome</keyword>